<dbReference type="RefSeq" id="WP_133996352.1">
    <property type="nucleotide sequence ID" value="NZ_SODV01000002.1"/>
</dbReference>
<evidence type="ECO:0000313" key="3">
    <source>
        <dbReference type="EMBL" id="TDW96248.1"/>
    </source>
</evidence>
<dbReference type="PROSITE" id="PS51257">
    <property type="entry name" value="PROKAR_LIPOPROTEIN"/>
    <property type="match status" value="1"/>
</dbReference>
<organism evidence="3 4">
    <name type="scientific">Dinghuibacter silviterrae</name>
    <dbReference type="NCBI Taxonomy" id="1539049"/>
    <lineage>
        <taxon>Bacteria</taxon>
        <taxon>Pseudomonadati</taxon>
        <taxon>Bacteroidota</taxon>
        <taxon>Chitinophagia</taxon>
        <taxon>Chitinophagales</taxon>
        <taxon>Chitinophagaceae</taxon>
        <taxon>Dinghuibacter</taxon>
    </lineage>
</organism>
<feature type="signal peptide" evidence="1">
    <location>
        <begin position="1"/>
        <end position="22"/>
    </location>
</feature>
<dbReference type="EMBL" id="SODV01000002">
    <property type="protein sequence ID" value="TDW96248.1"/>
    <property type="molecule type" value="Genomic_DNA"/>
</dbReference>
<feature type="domain" description="DUF4382" evidence="2">
    <location>
        <begin position="37"/>
        <end position="179"/>
    </location>
</feature>
<evidence type="ECO:0000259" key="2">
    <source>
        <dbReference type="Pfam" id="PF14321"/>
    </source>
</evidence>
<reference evidence="3 4" key="1">
    <citation type="submission" date="2019-03" db="EMBL/GenBank/DDBJ databases">
        <title>Genomic Encyclopedia of Type Strains, Phase IV (KMG-IV): sequencing the most valuable type-strain genomes for metagenomic binning, comparative biology and taxonomic classification.</title>
        <authorList>
            <person name="Goeker M."/>
        </authorList>
    </citation>
    <scope>NUCLEOTIDE SEQUENCE [LARGE SCALE GENOMIC DNA]</scope>
    <source>
        <strain evidence="3 4">DSM 100059</strain>
    </source>
</reference>
<dbReference type="Pfam" id="PF14321">
    <property type="entry name" value="DUF4382"/>
    <property type="match status" value="1"/>
</dbReference>
<dbReference type="OrthoDB" id="2111471at2"/>
<evidence type="ECO:0000313" key="4">
    <source>
        <dbReference type="Proteomes" id="UP000294498"/>
    </source>
</evidence>
<feature type="chain" id="PRO_5020405170" evidence="1">
    <location>
        <begin position="23"/>
        <end position="270"/>
    </location>
</feature>
<name>A0A4R8DFX5_9BACT</name>
<keyword evidence="4" id="KW-1185">Reference proteome</keyword>
<gene>
    <name evidence="3" type="ORF">EDB95_4073</name>
</gene>
<keyword evidence="1" id="KW-0732">Signal</keyword>
<dbReference type="Proteomes" id="UP000294498">
    <property type="component" value="Unassembled WGS sequence"/>
</dbReference>
<dbReference type="AlphaFoldDB" id="A0A4R8DFX5"/>
<evidence type="ECO:0000256" key="1">
    <source>
        <dbReference type="SAM" id="SignalP"/>
    </source>
</evidence>
<dbReference type="InterPro" id="IPR025491">
    <property type="entry name" value="DUF4382"/>
</dbReference>
<proteinExistence type="predicted"/>
<comment type="caution">
    <text evidence="3">The sequence shown here is derived from an EMBL/GenBank/DDBJ whole genome shotgun (WGS) entry which is preliminary data.</text>
</comment>
<accession>A0A4R8DFX5</accession>
<sequence length="270" mass="28920">MKKTNKLLLFLAPLAAGTLIFAACQKSTSNSATSGSGHLTIHLTDDIAPRPTTAVYIDVESVWVHAAPDSSLNGWVEVPLLRRGIYNLLNFRNGLDTVLAGVDLPSGIISQIRLVLGDSNSFVLNGIPYPLKTPSAQQSGLKFNVHAPMTPGIDYALWIDFMVSQSIVDMGNGTYMLKPVIRTYSKGLGGSIQGFALPSVALPDVWAIQGTDSLLARPDSATGYYFFGGVTAGTWNIYVHPEDSLYKDTTFSVTVADGVVTNADTVTLHK</sequence>
<protein>
    <submittedName>
        <fullName evidence="3">Uncharacterized protein DUF4382</fullName>
    </submittedName>
</protein>